<dbReference type="InterPro" id="IPR043502">
    <property type="entry name" value="DNA/RNA_pol_sf"/>
</dbReference>
<evidence type="ECO:0000313" key="1">
    <source>
        <dbReference type="EMBL" id="WMV39807.1"/>
    </source>
</evidence>
<dbReference type="Proteomes" id="UP001234989">
    <property type="component" value="Chromosome 7"/>
</dbReference>
<dbReference type="GO" id="GO:0003676">
    <property type="term" value="F:nucleic acid binding"/>
    <property type="evidence" value="ECO:0007669"/>
    <property type="project" value="InterPro"/>
</dbReference>
<dbReference type="SUPFAM" id="SSF53098">
    <property type="entry name" value="Ribonuclease H-like"/>
    <property type="match status" value="1"/>
</dbReference>
<keyword evidence="2" id="KW-1185">Reference proteome</keyword>
<dbReference type="InterPro" id="IPR012337">
    <property type="entry name" value="RNaseH-like_sf"/>
</dbReference>
<evidence type="ECO:0008006" key="3">
    <source>
        <dbReference type="Google" id="ProtNLM"/>
    </source>
</evidence>
<dbReference type="CDD" id="cd09272">
    <property type="entry name" value="RNase_HI_RT_Ty1"/>
    <property type="match status" value="1"/>
</dbReference>
<evidence type="ECO:0000313" key="2">
    <source>
        <dbReference type="Proteomes" id="UP001234989"/>
    </source>
</evidence>
<dbReference type="EMBL" id="CP133618">
    <property type="protein sequence ID" value="WMV39807.1"/>
    <property type="molecule type" value="Genomic_DNA"/>
</dbReference>
<gene>
    <name evidence="1" type="ORF">MTR67_033192</name>
</gene>
<dbReference type="SUPFAM" id="SSF56672">
    <property type="entry name" value="DNA/RNA polymerases"/>
    <property type="match status" value="1"/>
</dbReference>
<reference evidence="1" key="1">
    <citation type="submission" date="2023-08" db="EMBL/GenBank/DDBJ databases">
        <title>A de novo genome assembly of Solanum verrucosum Schlechtendal, a Mexican diploid species geographically isolated from the other diploid A-genome species in potato relatives.</title>
        <authorList>
            <person name="Hosaka K."/>
        </authorList>
    </citation>
    <scope>NUCLEOTIDE SEQUENCE</scope>
    <source>
        <tissue evidence="1">Young leaves</tissue>
    </source>
</reference>
<dbReference type="PANTHER" id="PTHR11439">
    <property type="entry name" value="GAG-POL-RELATED RETROTRANSPOSON"/>
    <property type="match status" value="1"/>
</dbReference>
<accession>A0AAF0U5V6</accession>
<dbReference type="InterPro" id="IPR036397">
    <property type="entry name" value="RNaseH_sf"/>
</dbReference>
<dbReference type="AlphaFoldDB" id="A0AAF0U5V6"/>
<dbReference type="PANTHER" id="PTHR11439:SF467">
    <property type="entry name" value="INTEGRASE CATALYTIC DOMAIN-CONTAINING PROTEIN"/>
    <property type="match status" value="1"/>
</dbReference>
<sequence>MSASFQNYMNQYGILHQSSCVDTPSQNGVAERKNKHLLETTHALLFQMKLTKDDGDPFDDPERYMRLVGKLNYLTVTRPDISFVVSVVSQFMSTPTIKHWAALEQILCYLKGAPGLGIVYRNNGHTRIECFADADWAGSKIDRRSTTGYYVFVGGNLISWRSKKQNVVSRSSAESKYRAMAQSTSEIMWIHHLLSEVGLKYPTPSKLWCDNQADLHIASNPVYHERTKHTEVDCHFIREKIQENLISTSYVKTGEQLADLLTKTLTEARVNYLCNKLGMINIYAPAWGRGGESGPCLSPSVADHPLGPATDHRLGKLLPHQLANQTRAPPRADSSFCSSAYGVLAAVSSCCSPPKGRDMFPFQGIFGSRFSEDGVRLVD</sequence>
<name>A0AAF0U5V6_SOLVR</name>
<dbReference type="Gene3D" id="3.30.420.10">
    <property type="entry name" value="Ribonuclease H-like superfamily/Ribonuclease H"/>
    <property type="match status" value="1"/>
</dbReference>
<proteinExistence type="predicted"/>
<protein>
    <recommendedName>
        <fullName evidence="3">Integrase catalytic domain-containing protein</fullName>
    </recommendedName>
</protein>
<organism evidence="1 2">
    <name type="scientific">Solanum verrucosum</name>
    <dbReference type="NCBI Taxonomy" id="315347"/>
    <lineage>
        <taxon>Eukaryota</taxon>
        <taxon>Viridiplantae</taxon>
        <taxon>Streptophyta</taxon>
        <taxon>Embryophyta</taxon>
        <taxon>Tracheophyta</taxon>
        <taxon>Spermatophyta</taxon>
        <taxon>Magnoliopsida</taxon>
        <taxon>eudicotyledons</taxon>
        <taxon>Gunneridae</taxon>
        <taxon>Pentapetalae</taxon>
        <taxon>asterids</taxon>
        <taxon>lamiids</taxon>
        <taxon>Solanales</taxon>
        <taxon>Solanaceae</taxon>
        <taxon>Solanoideae</taxon>
        <taxon>Solaneae</taxon>
        <taxon>Solanum</taxon>
    </lineage>
</organism>